<feature type="signal peptide" evidence="1">
    <location>
        <begin position="1"/>
        <end position="25"/>
    </location>
</feature>
<dbReference type="Proteomes" id="UP000283063">
    <property type="component" value="Chromosome"/>
</dbReference>
<protein>
    <recommendedName>
        <fullName evidence="2">Apple domain-containing protein</fullName>
    </recommendedName>
</protein>
<reference evidence="3 4" key="1">
    <citation type="submission" date="2018-10" db="EMBL/GenBank/DDBJ databases">
        <title>Parasedimentitalea marina sp. nov., a psychrophilic bacterium isolated from deep seawater of the New Britain Trench.</title>
        <authorList>
            <person name="Cao J."/>
        </authorList>
    </citation>
    <scope>NUCLEOTIDE SEQUENCE [LARGE SCALE GENOMIC DNA]</scope>
    <source>
        <strain evidence="3 4">W43</strain>
    </source>
</reference>
<organism evidence="3 4">
    <name type="scientific">Parasedimentitalea marina</name>
    <dbReference type="NCBI Taxonomy" id="2483033"/>
    <lineage>
        <taxon>Bacteria</taxon>
        <taxon>Pseudomonadati</taxon>
        <taxon>Pseudomonadota</taxon>
        <taxon>Alphaproteobacteria</taxon>
        <taxon>Rhodobacterales</taxon>
        <taxon>Paracoccaceae</taxon>
        <taxon>Parasedimentitalea</taxon>
    </lineage>
</organism>
<proteinExistence type="predicted"/>
<name>A0A3T0N402_9RHOB</name>
<feature type="chain" id="PRO_5019315062" description="Apple domain-containing protein" evidence="1">
    <location>
        <begin position="26"/>
        <end position="137"/>
    </location>
</feature>
<keyword evidence="1" id="KW-0732">Signal</keyword>
<keyword evidence="4" id="KW-1185">Reference proteome</keyword>
<evidence type="ECO:0000259" key="2">
    <source>
        <dbReference type="Pfam" id="PF00024"/>
    </source>
</evidence>
<dbReference type="InterPro" id="IPR003609">
    <property type="entry name" value="Pan_app"/>
</dbReference>
<evidence type="ECO:0000313" key="4">
    <source>
        <dbReference type="Proteomes" id="UP000283063"/>
    </source>
</evidence>
<gene>
    <name evidence="3" type="ORF">EBB79_13160</name>
</gene>
<accession>A0A3T0N402</accession>
<evidence type="ECO:0000256" key="1">
    <source>
        <dbReference type="SAM" id="SignalP"/>
    </source>
</evidence>
<sequence length="137" mass="14457">MISLSSIRSAAVLALTLLATQSATAGCAFSKAPAAGEYGGFTFYRGLMHQKDPETGKTLDANRAVTVGHISDCAQVCLNDPACTGVTYRRTTVGQCLTYAGYDFETGRPMGLAISYSSEIKATSALVRAWFQGPTCQ</sequence>
<feature type="domain" description="Apple" evidence="2">
    <location>
        <begin position="61"/>
        <end position="103"/>
    </location>
</feature>
<dbReference type="Pfam" id="PF00024">
    <property type="entry name" value="PAN_1"/>
    <property type="match status" value="1"/>
</dbReference>
<dbReference type="EMBL" id="CP033219">
    <property type="protein sequence ID" value="AZV78727.1"/>
    <property type="molecule type" value="Genomic_DNA"/>
</dbReference>
<dbReference type="AlphaFoldDB" id="A0A3T0N402"/>
<evidence type="ECO:0000313" key="3">
    <source>
        <dbReference type="EMBL" id="AZV78727.1"/>
    </source>
</evidence>
<dbReference type="KEGG" id="sedi:EBB79_13160"/>